<protein>
    <recommendedName>
        <fullName evidence="3">NACHT-NTPase and P-loop NTPases N-terminal domain-containing protein</fullName>
    </recommendedName>
</protein>
<name>A0A6A6B1F5_9PEZI</name>
<reference evidence="1" key="1">
    <citation type="journal article" date="2020" name="Stud. Mycol.">
        <title>101 Dothideomycetes genomes: a test case for predicting lifestyles and emergence of pathogens.</title>
        <authorList>
            <person name="Haridas S."/>
            <person name="Albert R."/>
            <person name="Binder M."/>
            <person name="Bloem J."/>
            <person name="Labutti K."/>
            <person name="Salamov A."/>
            <person name="Andreopoulos B."/>
            <person name="Baker S."/>
            <person name="Barry K."/>
            <person name="Bills G."/>
            <person name="Bluhm B."/>
            <person name="Cannon C."/>
            <person name="Castanera R."/>
            <person name="Culley D."/>
            <person name="Daum C."/>
            <person name="Ezra D."/>
            <person name="Gonzalez J."/>
            <person name="Henrissat B."/>
            <person name="Kuo A."/>
            <person name="Liang C."/>
            <person name="Lipzen A."/>
            <person name="Lutzoni F."/>
            <person name="Magnuson J."/>
            <person name="Mondo S."/>
            <person name="Nolan M."/>
            <person name="Ohm R."/>
            <person name="Pangilinan J."/>
            <person name="Park H.-J."/>
            <person name="Ramirez L."/>
            <person name="Alfaro M."/>
            <person name="Sun H."/>
            <person name="Tritt A."/>
            <person name="Yoshinaga Y."/>
            <person name="Zwiers L.-H."/>
            <person name="Turgeon B."/>
            <person name="Goodwin S."/>
            <person name="Spatafora J."/>
            <person name="Crous P."/>
            <person name="Grigoriev I."/>
        </authorList>
    </citation>
    <scope>NUCLEOTIDE SEQUENCE</scope>
    <source>
        <strain evidence="1">CBS 121167</strain>
    </source>
</reference>
<dbReference type="RefSeq" id="XP_033392782.1">
    <property type="nucleotide sequence ID" value="XM_033543566.1"/>
</dbReference>
<evidence type="ECO:0008006" key="3">
    <source>
        <dbReference type="Google" id="ProtNLM"/>
    </source>
</evidence>
<sequence length="131" mass="14632">MAEVIGLVASVITLAETAVKLGRLINRLHEAPAELLALSNEIENFRVLLYEVEKVALGNRPQMAEKLSETLCDANSKVLIIRGFLERVDADDAKAIDRLVWIRHKGKIRTFQSQLRDARLHLSAMLDANTS</sequence>
<dbReference type="OrthoDB" id="195446at2759"/>
<dbReference type="EMBL" id="ML995507">
    <property type="protein sequence ID" value="KAF2137064.1"/>
    <property type="molecule type" value="Genomic_DNA"/>
</dbReference>
<dbReference type="GeneID" id="54301063"/>
<keyword evidence="2" id="KW-1185">Reference proteome</keyword>
<evidence type="ECO:0000313" key="2">
    <source>
        <dbReference type="Proteomes" id="UP000799438"/>
    </source>
</evidence>
<organism evidence="1 2">
    <name type="scientific">Aplosporella prunicola CBS 121167</name>
    <dbReference type="NCBI Taxonomy" id="1176127"/>
    <lineage>
        <taxon>Eukaryota</taxon>
        <taxon>Fungi</taxon>
        <taxon>Dikarya</taxon>
        <taxon>Ascomycota</taxon>
        <taxon>Pezizomycotina</taxon>
        <taxon>Dothideomycetes</taxon>
        <taxon>Dothideomycetes incertae sedis</taxon>
        <taxon>Botryosphaeriales</taxon>
        <taxon>Aplosporellaceae</taxon>
        <taxon>Aplosporella</taxon>
    </lineage>
</organism>
<proteinExistence type="predicted"/>
<gene>
    <name evidence="1" type="ORF">K452DRAFT_312628</name>
</gene>
<accession>A0A6A6B1F5</accession>
<dbReference type="Proteomes" id="UP000799438">
    <property type="component" value="Unassembled WGS sequence"/>
</dbReference>
<dbReference type="AlphaFoldDB" id="A0A6A6B1F5"/>
<evidence type="ECO:0000313" key="1">
    <source>
        <dbReference type="EMBL" id="KAF2137064.1"/>
    </source>
</evidence>